<evidence type="ECO:0000259" key="10">
    <source>
        <dbReference type="PROSITE" id="PS51760"/>
    </source>
</evidence>
<dbReference type="Gene3D" id="3.20.20.80">
    <property type="entry name" value="Glycosidases"/>
    <property type="match status" value="1"/>
</dbReference>
<dbReference type="PANTHER" id="PTHR31490:SF88">
    <property type="entry name" value="BETA-XYLANASE"/>
    <property type="match status" value="1"/>
</dbReference>
<keyword evidence="9" id="KW-0624">Polysaccharide degradation</keyword>
<dbReference type="Proteomes" id="UP001204953">
    <property type="component" value="Unassembled WGS sequence"/>
</dbReference>
<dbReference type="GO" id="GO:0031176">
    <property type="term" value="F:endo-1,4-beta-xylanase activity"/>
    <property type="evidence" value="ECO:0007669"/>
    <property type="project" value="UniProtKB-EC"/>
</dbReference>
<dbReference type="EMBL" id="JAMZMM010000012">
    <property type="protein sequence ID" value="MCP2727340.1"/>
    <property type="molecule type" value="Genomic_DNA"/>
</dbReference>
<evidence type="ECO:0000256" key="8">
    <source>
        <dbReference type="ARBA" id="ARBA00023295"/>
    </source>
</evidence>
<dbReference type="SUPFAM" id="SSF51445">
    <property type="entry name" value="(Trans)glycosidases"/>
    <property type="match status" value="1"/>
</dbReference>
<dbReference type="PROSITE" id="PS51760">
    <property type="entry name" value="GH10_2"/>
    <property type="match status" value="1"/>
</dbReference>
<evidence type="ECO:0000313" key="11">
    <source>
        <dbReference type="EMBL" id="MCP2727340.1"/>
    </source>
</evidence>
<dbReference type="GO" id="GO:0045493">
    <property type="term" value="P:xylan catabolic process"/>
    <property type="evidence" value="ECO:0007669"/>
    <property type="project" value="UniProtKB-KW"/>
</dbReference>
<comment type="similarity">
    <text evidence="2">Belongs to the glycosyl hydrolase 10 (cellulase F) family.</text>
</comment>
<accession>A0AAE3GMI3</accession>
<keyword evidence="6" id="KW-0378">Hydrolase</keyword>
<keyword evidence="7" id="KW-0119">Carbohydrate metabolism</keyword>
<evidence type="ECO:0000256" key="2">
    <source>
        <dbReference type="ARBA" id="ARBA00007495"/>
    </source>
</evidence>
<evidence type="ECO:0000256" key="4">
    <source>
        <dbReference type="ARBA" id="ARBA00022651"/>
    </source>
</evidence>
<proteinExistence type="inferred from homology"/>
<evidence type="ECO:0000256" key="5">
    <source>
        <dbReference type="ARBA" id="ARBA00022729"/>
    </source>
</evidence>
<evidence type="ECO:0000256" key="3">
    <source>
        <dbReference type="ARBA" id="ARBA00012590"/>
    </source>
</evidence>
<keyword evidence="4" id="KW-0858">Xylan degradation</keyword>
<evidence type="ECO:0000256" key="7">
    <source>
        <dbReference type="ARBA" id="ARBA00023277"/>
    </source>
</evidence>
<feature type="domain" description="GH10" evidence="10">
    <location>
        <begin position="1"/>
        <end position="320"/>
    </location>
</feature>
<dbReference type="AlphaFoldDB" id="A0AAE3GMI3"/>
<evidence type="ECO:0000256" key="9">
    <source>
        <dbReference type="ARBA" id="ARBA00023326"/>
    </source>
</evidence>
<dbReference type="EC" id="3.2.1.8" evidence="3"/>
<comment type="caution">
    <text evidence="11">The sequence shown here is derived from an EMBL/GenBank/DDBJ whole genome shotgun (WGS) entry which is preliminary data.</text>
</comment>
<keyword evidence="5" id="KW-0732">Signal</keyword>
<dbReference type="InterPro" id="IPR044846">
    <property type="entry name" value="GH10"/>
</dbReference>
<dbReference type="InterPro" id="IPR017853">
    <property type="entry name" value="GH"/>
</dbReference>
<evidence type="ECO:0000313" key="12">
    <source>
        <dbReference type="Proteomes" id="UP001204953"/>
    </source>
</evidence>
<dbReference type="SMART" id="SM00633">
    <property type="entry name" value="Glyco_10"/>
    <property type="match status" value="1"/>
</dbReference>
<organism evidence="11 12">
    <name type="scientific">Limnofasciculus baicalensis BBK-W-15</name>
    <dbReference type="NCBI Taxonomy" id="2699891"/>
    <lineage>
        <taxon>Bacteria</taxon>
        <taxon>Bacillati</taxon>
        <taxon>Cyanobacteriota</taxon>
        <taxon>Cyanophyceae</taxon>
        <taxon>Coleofasciculales</taxon>
        <taxon>Coleofasciculaceae</taxon>
        <taxon>Limnofasciculus</taxon>
        <taxon>Limnofasciculus baicalensis</taxon>
    </lineage>
</organism>
<dbReference type="InterPro" id="IPR001000">
    <property type="entry name" value="GH10_dom"/>
</dbReference>
<keyword evidence="8" id="KW-0326">Glycosidase</keyword>
<reference evidence="11" key="1">
    <citation type="submission" date="2022-06" db="EMBL/GenBank/DDBJ databases">
        <title>New cyanobacteria of genus Symplocastrum in benthos of Lake Baikal.</title>
        <authorList>
            <person name="Sorokovikova E."/>
            <person name="Tikhonova I."/>
            <person name="Krasnopeev A."/>
            <person name="Evseev P."/>
            <person name="Gladkikh A."/>
            <person name="Belykh O."/>
        </authorList>
    </citation>
    <scope>NUCLEOTIDE SEQUENCE</scope>
    <source>
        <strain evidence="11">BBK-W-15</strain>
    </source>
</reference>
<protein>
    <recommendedName>
        <fullName evidence="3">endo-1,4-beta-xylanase</fullName>
        <ecNumber evidence="3">3.2.1.8</ecNumber>
    </recommendedName>
</protein>
<name>A0AAE3GMI3_9CYAN</name>
<dbReference type="Pfam" id="PF00331">
    <property type="entry name" value="Glyco_hydro_10"/>
    <property type="match status" value="1"/>
</dbReference>
<keyword evidence="12" id="KW-1185">Reference proteome</keyword>
<evidence type="ECO:0000256" key="1">
    <source>
        <dbReference type="ARBA" id="ARBA00000681"/>
    </source>
</evidence>
<sequence length="320" mass="37300">MNSIGSSVRFSGLKDKTYVSLLTEHFDYWYPDNGFRWQEKGKTESNSQSREIVTLANQRGKSVRGNNLTSATNVIVKKEVTEWEVKYHLEKTMEQFPEIEYWDAVHESTTDNGYDRNCVWKRSLGEDWEADIFRWAHEINPNAKLFYCDYFRGKNKWLTVHQKAMRWLGEGVPIHGISVQLHSNLRPSVLGKNASLGIKEAEWWMKKFKDLGLLLHVPEIVVWQPAITADIRNFQGKADLYKEVLRKGMGDFLLFTEDVEELQSKVYAEIAKACMSASADMIGFWSAFDTYPWNWVGNRARAGFWDENYKPKKNFKLLTQ</sequence>
<dbReference type="PANTHER" id="PTHR31490">
    <property type="entry name" value="GLYCOSYL HYDROLASE"/>
    <property type="match status" value="1"/>
</dbReference>
<gene>
    <name evidence="11" type="ORF">NJ959_02490</name>
</gene>
<dbReference type="RefSeq" id="WP_254010158.1">
    <property type="nucleotide sequence ID" value="NZ_JAMZMM010000012.1"/>
</dbReference>
<comment type="catalytic activity">
    <reaction evidence="1">
        <text>Endohydrolysis of (1-&gt;4)-beta-D-xylosidic linkages in xylans.</text>
        <dbReference type="EC" id="3.2.1.8"/>
    </reaction>
</comment>
<evidence type="ECO:0000256" key="6">
    <source>
        <dbReference type="ARBA" id="ARBA00022801"/>
    </source>
</evidence>